<name>A0ABX2D6V8_9CYAN</name>
<dbReference type="RefSeq" id="WP_172192947.1">
    <property type="nucleotide sequence ID" value="NZ_CAWPPK010000116.1"/>
</dbReference>
<reference evidence="2 3" key="1">
    <citation type="journal article" date="2020" name="Sci. Rep.">
        <title>A novel cyanobacterial geosmin producer, revising GeoA distribution and dispersion patterns in Bacteria.</title>
        <authorList>
            <person name="Churro C."/>
            <person name="Semedo-Aguiar A.P."/>
            <person name="Silva A.D."/>
            <person name="Pereira-Leal J.B."/>
            <person name="Leite R.B."/>
        </authorList>
    </citation>
    <scope>NUCLEOTIDE SEQUENCE [LARGE SCALE GENOMIC DNA]</scope>
    <source>
        <strain evidence="2 3">IPMA8</strain>
    </source>
</reference>
<gene>
    <name evidence="2" type="ORF">E5S67_06089</name>
</gene>
<comment type="caution">
    <text evidence="2">The sequence shown here is derived from an EMBL/GenBank/DDBJ whole genome shotgun (WGS) entry which is preliminary data.</text>
</comment>
<sequence length="142" mass="16027">MNTTSEIDRGRTPTNWVQIGFYTTSIVFNLCLIAQLLTVGVAYFNDPSWWNIHVWLVRGYGGLSLILWGWSSLAPFSRKIRHLAATLPVLLGLQFVSIHLKTPLHLEVFHPLIGFSLLYVSSTLVHSTSRILSPTNHQNEQA</sequence>
<evidence type="ECO:0000256" key="1">
    <source>
        <dbReference type="SAM" id="Phobius"/>
    </source>
</evidence>
<evidence type="ECO:0000313" key="3">
    <source>
        <dbReference type="Proteomes" id="UP000702425"/>
    </source>
</evidence>
<dbReference type="EMBL" id="SRRZ01000202">
    <property type="protein sequence ID" value="NQE38304.1"/>
    <property type="molecule type" value="Genomic_DNA"/>
</dbReference>
<keyword evidence="1" id="KW-0472">Membrane</keyword>
<keyword evidence="1" id="KW-1133">Transmembrane helix</keyword>
<accession>A0ABX2D6V8</accession>
<feature type="transmembrane region" description="Helical" evidence="1">
    <location>
        <begin position="50"/>
        <end position="70"/>
    </location>
</feature>
<dbReference type="Pfam" id="PF19728">
    <property type="entry name" value="DUF6220"/>
    <property type="match status" value="1"/>
</dbReference>
<protein>
    <submittedName>
        <fullName evidence="2">Uncharacterized protein</fullName>
    </submittedName>
</protein>
<feature type="transmembrane region" description="Helical" evidence="1">
    <location>
        <begin position="21"/>
        <end position="44"/>
    </location>
</feature>
<dbReference type="Proteomes" id="UP000702425">
    <property type="component" value="Unassembled WGS sequence"/>
</dbReference>
<evidence type="ECO:0000313" key="2">
    <source>
        <dbReference type="EMBL" id="NQE38304.1"/>
    </source>
</evidence>
<dbReference type="InterPro" id="IPR046192">
    <property type="entry name" value="DUF6220"/>
</dbReference>
<keyword evidence="3" id="KW-1185">Reference proteome</keyword>
<proteinExistence type="predicted"/>
<organism evidence="2 3">
    <name type="scientific">Microcoleus asticus IPMA8</name>
    <dbReference type="NCBI Taxonomy" id="2563858"/>
    <lineage>
        <taxon>Bacteria</taxon>
        <taxon>Bacillati</taxon>
        <taxon>Cyanobacteriota</taxon>
        <taxon>Cyanophyceae</taxon>
        <taxon>Oscillatoriophycideae</taxon>
        <taxon>Oscillatoriales</taxon>
        <taxon>Microcoleaceae</taxon>
        <taxon>Microcoleus</taxon>
        <taxon>Microcoleus asticus</taxon>
    </lineage>
</organism>
<keyword evidence="1" id="KW-0812">Transmembrane</keyword>